<dbReference type="InterPro" id="IPR038584">
    <property type="entry name" value="Ribosomal_bL33_sf"/>
</dbReference>
<name>A0A1C3EAU7_9PLAN</name>
<sequence length="51" mass="6269">MAREFVWLECTESGQRNYRVSKETRGTERLELMKYCPKLRKHTLHKESRKK</sequence>
<dbReference type="PANTHER" id="PTHR43168:SF2">
    <property type="entry name" value="LARGE RIBOSOMAL SUBUNIT PROTEIN BL33C"/>
    <property type="match status" value="1"/>
</dbReference>
<gene>
    <name evidence="5" type="primary">rpmG</name>
    <name evidence="6" type="ORF">A6X21_00380</name>
</gene>
<keyword evidence="7" id="KW-1185">Reference proteome</keyword>
<evidence type="ECO:0000256" key="4">
    <source>
        <dbReference type="ARBA" id="ARBA00035176"/>
    </source>
</evidence>
<evidence type="ECO:0000256" key="1">
    <source>
        <dbReference type="ARBA" id="ARBA00007596"/>
    </source>
</evidence>
<proteinExistence type="inferred from homology"/>
<dbReference type="Gene3D" id="2.20.28.120">
    <property type="entry name" value="Ribosomal protein L33"/>
    <property type="match status" value="1"/>
</dbReference>
<comment type="similarity">
    <text evidence="1 5">Belongs to the bacterial ribosomal protein bL33 family.</text>
</comment>
<evidence type="ECO:0000256" key="5">
    <source>
        <dbReference type="HAMAP-Rule" id="MF_00294"/>
    </source>
</evidence>
<keyword evidence="3 5" id="KW-0687">Ribonucleoprotein</keyword>
<dbReference type="NCBIfam" id="NF001764">
    <property type="entry name" value="PRK00504.1"/>
    <property type="match status" value="1"/>
</dbReference>
<comment type="caution">
    <text evidence="6">The sequence shown here is derived from an EMBL/GenBank/DDBJ whole genome shotgun (WGS) entry which is preliminary data.</text>
</comment>
<dbReference type="STRING" id="1841610.A6X21_00380"/>
<accession>A0A1C3EAU7</accession>
<dbReference type="NCBIfam" id="TIGR01023">
    <property type="entry name" value="rpmG_bact"/>
    <property type="match status" value="1"/>
</dbReference>
<dbReference type="Proteomes" id="UP000094828">
    <property type="component" value="Unassembled WGS sequence"/>
</dbReference>
<evidence type="ECO:0000313" key="7">
    <source>
        <dbReference type="Proteomes" id="UP000094828"/>
    </source>
</evidence>
<dbReference type="GO" id="GO:0006412">
    <property type="term" value="P:translation"/>
    <property type="evidence" value="ECO:0007669"/>
    <property type="project" value="UniProtKB-UniRule"/>
</dbReference>
<dbReference type="OrthoDB" id="197660at2"/>
<dbReference type="InterPro" id="IPR001705">
    <property type="entry name" value="Ribosomal_bL33"/>
</dbReference>
<reference evidence="6 7" key="1">
    <citation type="submission" date="2016-05" db="EMBL/GenBank/DDBJ databases">
        <title>Genomic and physiological characterization of Planctopirus sp. isolated from fresh water lake.</title>
        <authorList>
            <person name="Subhash Y."/>
            <person name="Ramana C."/>
        </authorList>
    </citation>
    <scope>NUCLEOTIDE SEQUENCE [LARGE SCALE GENOMIC DNA]</scope>
    <source>
        <strain evidence="6 7">JC280</strain>
    </source>
</reference>
<evidence type="ECO:0000313" key="6">
    <source>
        <dbReference type="EMBL" id="ODA30371.1"/>
    </source>
</evidence>
<dbReference type="EMBL" id="LYDR01000110">
    <property type="protein sequence ID" value="ODA30371.1"/>
    <property type="molecule type" value="Genomic_DNA"/>
</dbReference>
<dbReference type="GO" id="GO:0005840">
    <property type="term" value="C:ribosome"/>
    <property type="evidence" value="ECO:0007669"/>
    <property type="project" value="UniProtKB-KW"/>
</dbReference>
<dbReference type="SUPFAM" id="SSF57829">
    <property type="entry name" value="Zn-binding ribosomal proteins"/>
    <property type="match status" value="1"/>
</dbReference>
<organism evidence="6 7">
    <name type="scientific">Planctopirus hydrillae</name>
    <dbReference type="NCBI Taxonomy" id="1841610"/>
    <lineage>
        <taxon>Bacteria</taxon>
        <taxon>Pseudomonadati</taxon>
        <taxon>Planctomycetota</taxon>
        <taxon>Planctomycetia</taxon>
        <taxon>Planctomycetales</taxon>
        <taxon>Planctomycetaceae</taxon>
        <taxon>Planctopirus</taxon>
    </lineage>
</organism>
<evidence type="ECO:0000256" key="3">
    <source>
        <dbReference type="ARBA" id="ARBA00023274"/>
    </source>
</evidence>
<dbReference type="NCBIfam" id="NF001860">
    <property type="entry name" value="PRK00595.1"/>
    <property type="match status" value="1"/>
</dbReference>
<dbReference type="InterPro" id="IPR011332">
    <property type="entry name" value="Ribosomal_zn-bd"/>
</dbReference>
<keyword evidence="2 5" id="KW-0689">Ribosomal protein</keyword>
<dbReference type="AlphaFoldDB" id="A0A1C3EAU7"/>
<protein>
    <recommendedName>
        <fullName evidence="4 5">Large ribosomal subunit protein bL33</fullName>
    </recommendedName>
</protein>
<dbReference type="PANTHER" id="PTHR43168">
    <property type="entry name" value="50S RIBOSOMAL PROTEIN L33, CHLOROPLASTIC"/>
    <property type="match status" value="1"/>
</dbReference>
<dbReference type="RefSeq" id="WP_068848563.1">
    <property type="nucleotide sequence ID" value="NZ_LYDR01000110.1"/>
</dbReference>
<dbReference type="GO" id="GO:0005737">
    <property type="term" value="C:cytoplasm"/>
    <property type="evidence" value="ECO:0007669"/>
    <property type="project" value="UniProtKB-ARBA"/>
</dbReference>
<dbReference type="HAMAP" id="MF_00294">
    <property type="entry name" value="Ribosomal_bL33"/>
    <property type="match status" value="1"/>
</dbReference>
<dbReference type="GO" id="GO:0003735">
    <property type="term" value="F:structural constituent of ribosome"/>
    <property type="evidence" value="ECO:0007669"/>
    <property type="project" value="InterPro"/>
</dbReference>
<evidence type="ECO:0000256" key="2">
    <source>
        <dbReference type="ARBA" id="ARBA00022980"/>
    </source>
</evidence>
<dbReference type="GO" id="GO:1990904">
    <property type="term" value="C:ribonucleoprotein complex"/>
    <property type="evidence" value="ECO:0007669"/>
    <property type="project" value="UniProtKB-KW"/>
</dbReference>
<dbReference type="Pfam" id="PF00471">
    <property type="entry name" value="Ribosomal_L33"/>
    <property type="match status" value="1"/>
</dbReference>